<protein>
    <submittedName>
        <fullName evidence="2">Uncharacterized protein</fullName>
    </submittedName>
</protein>
<dbReference type="EMBL" id="JAFEKC020000024">
    <property type="protein sequence ID" value="KAK0507192.1"/>
    <property type="molecule type" value="Genomic_DNA"/>
</dbReference>
<evidence type="ECO:0000313" key="3">
    <source>
        <dbReference type="Proteomes" id="UP001166286"/>
    </source>
</evidence>
<comment type="caution">
    <text evidence="2">The sequence shown here is derived from an EMBL/GenBank/DDBJ whole genome shotgun (WGS) entry which is preliminary data.</text>
</comment>
<evidence type="ECO:0000313" key="2">
    <source>
        <dbReference type="EMBL" id="KAK0507192.1"/>
    </source>
</evidence>
<evidence type="ECO:0000256" key="1">
    <source>
        <dbReference type="SAM" id="MobiDB-lite"/>
    </source>
</evidence>
<dbReference type="AlphaFoldDB" id="A0AA39UXD4"/>
<name>A0AA39UXD4_9LECA</name>
<gene>
    <name evidence="2" type="ORF">JMJ35_010230</name>
</gene>
<keyword evidence="3" id="KW-1185">Reference proteome</keyword>
<reference evidence="2" key="1">
    <citation type="submission" date="2023-03" db="EMBL/GenBank/DDBJ databases">
        <title>Complete genome of Cladonia borealis.</title>
        <authorList>
            <person name="Park H."/>
        </authorList>
    </citation>
    <scope>NUCLEOTIDE SEQUENCE</scope>
    <source>
        <strain evidence="2">ANT050790</strain>
    </source>
</reference>
<feature type="compositionally biased region" description="Polar residues" evidence="1">
    <location>
        <begin position="34"/>
        <end position="59"/>
    </location>
</feature>
<proteinExistence type="predicted"/>
<sequence length="712" mass="78824">MPLYNDNIKNYFRPFATAPSLKKKRPLSEEDQEQPTGKRSPLNSPSENQTCSSEEQSLPANEPLGNASGDDESLWSSRRLQPTSSRPAKPDQIPSISSSDEPVAQDVTKAGALVPLQDETGGRAPAFSSSQSILTSSQRIVKNGEVMIRNSDDESDSSLEDLDDLIARNSSHKAPSPPACNLDDSFSNFQAGKHAESVKKQTIGTSAQLGKPASPHLLALPVIPKQYKFSLESLAKERKQHEAGKDSVAQALSLIESYDQRKASSNEKSRMLDQKGTLEADLVTRLVKTEADGDNVSRLQTAIRRTETLQYSQSWSFFEDHPGHSLRHRAVFPAIEDQRLRPVLDESVSRQQAFLSGYVGEFATKASLPEELLFWIMDEICFETRDDLRYSYTNTLKYATVQLSPLITHEHIDTLFRKLGATATAINIENPVVPRAVLSQNIEHVSRPCLLSILDLLGGIAGSLAVECRTHIFCLLCRLALDQSIVKDFHAINAIGELFSKLADLYPEGDNDPELQTMLNTIHHSITDASLQLLLLQTIPPLPRLVSFRQRLALSFFFADPHFFSAEPEDLIDFRSIAIHLGNPQYTINSATDYSSLAAYIDILSIAVGCGNPLSPEAAKEDKAAFDADVDILAKKIRAMFTQIIDTSASHMKRTEAKEILEAFHSRLLFAVRTKPPPKKKVFGDEVARQVGDMDAFVVRRKENDGFEIPNG</sequence>
<accession>A0AA39UXD4</accession>
<feature type="region of interest" description="Disordered" evidence="1">
    <location>
        <begin position="1"/>
        <end position="108"/>
    </location>
</feature>
<feature type="compositionally biased region" description="Polar residues" evidence="1">
    <location>
        <begin position="74"/>
        <end position="86"/>
    </location>
</feature>
<organism evidence="2 3">
    <name type="scientific">Cladonia borealis</name>
    <dbReference type="NCBI Taxonomy" id="184061"/>
    <lineage>
        <taxon>Eukaryota</taxon>
        <taxon>Fungi</taxon>
        <taxon>Dikarya</taxon>
        <taxon>Ascomycota</taxon>
        <taxon>Pezizomycotina</taxon>
        <taxon>Lecanoromycetes</taxon>
        <taxon>OSLEUM clade</taxon>
        <taxon>Lecanoromycetidae</taxon>
        <taxon>Lecanorales</taxon>
        <taxon>Lecanorineae</taxon>
        <taxon>Cladoniaceae</taxon>
        <taxon>Cladonia</taxon>
    </lineage>
</organism>
<dbReference type="Proteomes" id="UP001166286">
    <property type="component" value="Unassembled WGS sequence"/>
</dbReference>